<proteinExistence type="predicted"/>
<dbReference type="RefSeq" id="WP_127694725.1">
    <property type="nucleotide sequence ID" value="NZ_SACQ01000006.1"/>
</dbReference>
<reference evidence="3 4" key="1">
    <citation type="submission" date="2019-01" db="EMBL/GenBank/DDBJ databases">
        <authorList>
            <person name="Chen W.-M."/>
        </authorList>
    </citation>
    <scope>NUCLEOTIDE SEQUENCE [LARGE SCALE GENOMIC DNA]</scope>
    <source>
        <strain evidence="3 4">HPM-16</strain>
    </source>
</reference>
<feature type="coiled-coil region" evidence="1">
    <location>
        <begin position="206"/>
        <end position="233"/>
    </location>
</feature>
<gene>
    <name evidence="3" type="ORF">EOE65_12800</name>
</gene>
<dbReference type="Proteomes" id="UP000282818">
    <property type="component" value="Unassembled WGS sequence"/>
</dbReference>
<dbReference type="AlphaFoldDB" id="A0A437Q5Z7"/>
<evidence type="ECO:0000313" key="3">
    <source>
        <dbReference type="EMBL" id="RVU29940.1"/>
    </source>
</evidence>
<evidence type="ECO:0000313" key="4">
    <source>
        <dbReference type="Proteomes" id="UP000282818"/>
    </source>
</evidence>
<dbReference type="SUPFAM" id="SSF48452">
    <property type="entry name" value="TPR-like"/>
    <property type="match status" value="1"/>
</dbReference>
<organism evidence="3 4">
    <name type="scientific">Neptunomonas marina</name>
    <dbReference type="NCBI Taxonomy" id="1815562"/>
    <lineage>
        <taxon>Bacteria</taxon>
        <taxon>Pseudomonadati</taxon>
        <taxon>Pseudomonadota</taxon>
        <taxon>Gammaproteobacteria</taxon>
        <taxon>Oceanospirillales</taxon>
        <taxon>Oceanospirillaceae</taxon>
        <taxon>Neptunomonas</taxon>
    </lineage>
</organism>
<sequence>MSASFMKKLALATALSVSTTQLAANPFAELINNVTSANQQPAQAKPVDHARQEKVTNEGGRQFAAGYSKAFYPVKSLLKQGQTDQALQEHKTIFLEKDGKSFLAQVEHGLVALDANQTDTAINAFADAEHILGQEFAGSKLGSMLQSSSSNLVSMITGAGEITDYPGESFERILMLNYKSIAYMLQGERKAYNVARRSIDWQNIEKKRFRDEVELAKKELAKKEAEQKEQGNDLSGFGITDTINKYYGKSRKEAAQVPSAYVNPFGFYMTGMVQEFDSYDDRSLRDNARIAYQKALELNPKSKVIKAAAAAMKKKPRRGRKLVHIIVADGFSPEKRTVQFDYNAGGVPLPIKLPIYEAETSPIHRFEIQTVSGKRLARVHSIADINSIALRHQYDSLPFQQLNMTVNVVRSYFENRALSKLGFLGKVVGDARQEMANPDMRSWISLPERFLAARIEAPKNLSRIRIKGFDRRGRTLVNQVVKLRKDSHNFVYARNIGKVMKVATNQNKMWAPIK</sequence>
<evidence type="ECO:0000256" key="2">
    <source>
        <dbReference type="SAM" id="SignalP"/>
    </source>
</evidence>
<name>A0A437Q5Z7_9GAMM</name>
<evidence type="ECO:0008006" key="5">
    <source>
        <dbReference type="Google" id="ProtNLM"/>
    </source>
</evidence>
<feature type="chain" id="PRO_5019090837" description="Tetratricopeptide repeat protein" evidence="2">
    <location>
        <begin position="24"/>
        <end position="514"/>
    </location>
</feature>
<accession>A0A437Q5Z7</accession>
<keyword evidence="2" id="KW-0732">Signal</keyword>
<protein>
    <recommendedName>
        <fullName evidence="5">Tetratricopeptide repeat protein</fullName>
    </recommendedName>
</protein>
<feature type="signal peptide" evidence="2">
    <location>
        <begin position="1"/>
        <end position="23"/>
    </location>
</feature>
<keyword evidence="1" id="KW-0175">Coiled coil</keyword>
<comment type="caution">
    <text evidence="3">The sequence shown here is derived from an EMBL/GenBank/DDBJ whole genome shotgun (WGS) entry which is preliminary data.</text>
</comment>
<dbReference type="InterPro" id="IPR011990">
    <property type="entry name" value="TPR-like_helical_dom_sf"/>
</dbReference>
<dbReference type="EMBL" id="SACQ01000006">
    <property type="protein sequence ID" value="RVU29940.1"/>
    <property type="molecule type" value="Genomic_DNA"/>
</dbReference>
<evidence type="ECO:0000256" key="1">
    <source>
        <dbReference type="SAM" id="Coils"/>
    </source>
</evidence>
<keyword evidence="4" id="KW-1185">Reference proteome</keyword>